<dbReference type="EMBL" id="QJJM01000003">
    <property type="protein sequence ID" value="PXW78058.1"/>
    <property type="molecule type" value="Genomic_DNA"/>
</dbReference>
<accession>A0A2V3VBC8</accession>
<gene>
    <name evidence="3" type="ORF">C7451_103166</name>
</gene>
<dbReference type="Pfam" id="PF10135">
    <property type="entry name" value="Rod-binding"/>
    <property type="match status" value="1"/>
</dbReference>
<keyword evidence="3" id="KW-0966">Cell projection</keyword>
<name>A0A2V3VBC8_9SPHN</name>
<proteinExistence type="predicted"/>
<dbReference type="AlphaFoldDB" id="A0A2V3VBC8"/>
<evidence type="ECO:0000256" key="1">
    <source>
        <dbReference type="SAM" id="MobiDB-lite"/>
    </source>
</evidence>
<comment type="caution">
    <text evidence="3">The sequence shown here is derived from an EMBL/GenBank/DDBJ whole genome shotgun (WGS) entry which is preliminary data.</text>
</comment>
<evidence type="ECO:0000313" key="4">
    <source>
        <dbReference type="Proteomes" id="UP000248014"/>
    </source>
</evidence>
<protein>
    <submittedName>
        <fullName evidence="3">Flagellar protein FlgJ</fullName>
    </submittedName>
</protein>
<dbReference type="PRINTS" id="PR01002">
    <property type="entry name" value="FLGFLGJ"/>
</dbReference>
<feature type="compositionally biased region" description="Low complexity" evidence="1">
    <location>
        <begin position="26"/>
        <end position="37"/>
    </location>
</feature>
<keyword evidence="4" id="KW-1185">Reference proteome</keyword>
<dbReference type="Proteomes" id="UP000248014">
    <property type="component" value="Unassembled WGS sequence"/>
</dbReference>
<evidence type="ECO:0000313" key="3">
    <source>
        <dbReference type="EMBL" id="PXW78058.1"/>
    </source>
</evidence>
<reference evidence="3 4" key="1">
    <citation type="submission" date="2018-05" db="EMBL/GenBank/DDBJ databases">
        <title>Genomic Encyclopedia of Type Strains, Phase IV (KMG-IV): sequencing the most valuable type-strain genomes for metagenomic binning, comparative biology and taxonomic classification.</title>
        <authorList>
            <person name="Goeker M."/>
        </authorList>
    </citation>
    <scope>NUCLEOTIDE SEQUENCE [LARGE SCALE GENOMIC DNA]</scope>
    <source>
        <strain evidence="3 4">DSM 3183</strain>
    </source>
</reference>
<dbReference type="InterPro" id="IPR019301">
    <property type="entry name" value="Flagellar_prot_FlgJ_N"/>
</dbReference>
<feature type="domain" description="Flagellar protein FlgJ N-terminal" evidence="2">
    <location>
        <begin position="66"/>
        <end position="111"/>
    </location>
</feature>
<keyword evidence="3" id="KW-0969">Cilium</keyword>
<sequence length="117" mass="12301">MHASAAFPLARTSAAMPLAKPARALTDAASAPDAAAPGKSEAEKADLRKAAQSFEAIFLRQMIGAMRTATDGDTLLGSSATDQFRDLMDARVADDMAKKQSFGIADMVLKQFGIDKP</sequence>
<dbReference type="RefSeq" id="WP_425266460.1">
    <property type="nucleotide sequence ID" value="NZ_QJJM01000003.1"/>
</dbReference>
<evidence type="ECO:0000259" key="2">
    <source>
        <dbReference type="Pfam" id="PF10135"/>
    </source>
</evidence>
<feature type="region of interest" description="Disordered" evidence="1">
    <location>
        <begin position="26"/>
        <end position="46"/>
    </location>
</feature>
<keyword evidence="3" id="KW-0282">Flagellum</keyword>
<organism evidence="3 4">
    <name type="scientific">Blastomonas natatoria</name>
    <dbReference type="NCBI Taxonomy" id="34015"/>
    <lineage>
        <taxon>Bacteria</taxon>
        <taxon>Pseudomonadati</taxon>
        <taxon>Pseudomonadota</taxon>
        <taxon>Alphaproteobacteria</taxon>
        <taxon>Sphingomonadales</taxon>
        <taxon>Sphingomonadaceae</taxon>
        <taxon>Blastomonas</taxon>
    </lineage>
</organism>